<organism evidence="1 2">
    <name type="scientific">Diaporthe vaccinii</name>
    <dbReference type="NCBI Taxonomy" id="105482"/>
    <lineage>
        <taxon>Eukaryota</taxon>
        <taxon>Fungi</taxon>
        <taxon>Dikarya</taxon>
        <taxon>Ascomycota</taxon>
        <taxon>Pezizomycotina</taxon>
        <taxon>Sordariomycetes</taxon>
        <taxon>Sordariomycetidae</taxon>
        <taxon>Diaporthales</taxon>
        <taxon>Diaporthaceae</taxon>
        <taxon>Diaporthe</taxon>
        <taxon>Diaporthe eres species complex</taxon>
    </lineage>
</organism>
<sequence>MLLSKSKQLAQFPHTWARTVDQQTRDEVEATLAVGFNKARNSAPHQRNDALREATFQVPHELARLNKDAPDFKLEDLVPTIDGKKIWDRVGERFTSLAPFINFAEEARNSCTAQRCDQSYRHFRGRQRRAEVPFSQAAAICRG</sequence>
<proteinExistence type="predicted"/>
<reference evidence="1 2" key="1">
    <citation type="submission" date="2024-03" db="EMBL/GenBank/DDBJ databases">
        <title>A high-quality draft genome sequence of Diaporthe vaccinii, a causative agent of upright dieback and viscid rot disease in cranberry plants.</title>
        <authorList>
            <person name="Sarrasin M."/>
            <person name="Lang B.F."/>
            <person name="Burger G."/>
        </authorList>
    </citation>
    <scope>NUCLEOTIDE SEQUENCE [LARGE SCALE GENOMIC DNA]</scope>
    <source>
        <strain evidence="1 2">IS7</strain>
    </source>
</reference>
<comment type="caution">
    <text evidence="1">The sequence shown here is derived from an EMBL/GenBank/DDBJ whole genome shotgun (WGS) entry which is preliminary data.</text>
</comment>
<accession>A0ABR4ES82</accession>
<protein>
    <submittedName>
        <fullName evidence="1">Uncharacterized protein</fullName>
    </submittedName>
</protein>
<name>A0ABR4ES82_9PEZI</name>
<dbReference type="Proteomes" id="UP001600888">
    <property type="component" value="Unassembled WGS sequence"/>
</dbReference>
<keyword evidence="2" id="KW-1185">Reference proteome</keyword>
<evidence type="ECO:0000313" key="1">
    <source>
        <dbReference type="EMBL" id="KAL2285305.1"/>
    </source>
</evidence>
<evidence type="ECO:0000313" key="2">
    <source>
        <dbReference type="Proteomes" id="UP001600888"/>
    </source>
</evidence>
<gene>
    <name evidence="1" type="ORF">FJTKL_08252</name>
</gene>
<dbReference type="EMBL" id="JBAWTH010000031">
    <property type="protein sequence ID" value="KAL2285305.1"/>
    <property type="molecule type" value="Genomic_DNA"/>
</dbReference>